<sequence>MKVLFVSVNKLKSFRPVLPIGMVTVATQVRTAGHEAEVLDLMWEEEDEEAVRAAVARLRPDVVGISIRNVDSQNMLEPVIYTPLAREVADWARAEHPGVTIVLGGPGFSTVPEDLMGFVRAEYGITGFAEESMVPFLVHLARGAEPEDVPGVIYRRPDGSYHRREPVFRIDYRKAVRPDPDLYDRRYFTYSYETHDRSEKVPATIQTKKGCVLECVFCSNFLVDGTGVKFDEVSRVADEVERLRDEGLEVLEIVDGVFNLPLNYSLEILKEFVRRGIEMPWSCMINPGNVTPELVDLMVRTGCYYVEFGTDSGCDRILRGLKKNFRQRQIVQSHRLFEQAGVRVEHCLFIGSPGDDRDSVRETFDVMDELVPSGAPDAHAYWTLGLRVCRGTALHTTAVAEGQLTGDERFIVPKYYVSKGVIGDDALLDEIEERVLANDNWYLWWGLRTIGLRTRIRMAREESRRIEAELMTHLPRRGPAPAPLVATPRREDRP</sequence>
<dbReference type="PANTHER" id="PTHR43409">
    <property type="entry name" value="ANAEROBIC MAGNESIUM-PROTOPORPHYRIN IX MONOMETHYL ESTER CYCLASE-RELATED"/>
    <property type="match status" value="1"/>
</dbReference>
<comment type="caution">
    <text evidence="8">The sequence shown here is derived from an EMBL/GenBank/DDBJ whole genome shotgun (WGS) entry which is preliminary data.</text>
</comment>
<dbReference type="SFLD" id="SFLDG01082">
    <property type="entry name" value="B12-binding_domain_containing"/>
    <property type="match status" value="1"/>
</dbReference>
<dbReference type="Pfam" id="PF02310">
    <property type="entry name" value="B12-binding"/>
    <property type="match status" value="1"/>
</dbReference>
<dbReference type="Gene3D" id="3.40.50.280">
    <property type="entry name" value="Cobalamin-binding domain"/>
    <property type="match status" value="1"/>
</dbReference>
<dbReference type="PROSITE" id="PS51332">
    <property type="entry name" value="B12_BINDING"/>
    <property type="match status" value="1"/>
</dbReference>
<gene>
    <name evidence="8" type="ORF">GCM10009575_031750</name>
</gene>
<dbReference type="SUPFAM" id="SSF52242">
    <property type="entry name" value="Cobalamin (vitamin B12)-binding domain"/>
    <property type="match status" value="1"/>
</dbReference>
<evidence type="ECO:0000313" key="8">
    <source>
        <dbReference type="EMBL" id="GAA0929259.1"/>
    </source>
</evidence>
<dbReference type="Proteomes" id="UP001500418">
    <property type="component" value="Unassembled WGS sequence"/>
</dbReference>
<accession>A0ABN1PJS3</accession>
<dbReference type="InterPro" id="IPR051198">
    <property type="entry name" value="BchE-like"/>
</dbReference>
<dbReference type="InterPro" id="IPR058240">
    <property type="entry name" value="rSAM_sf"/>
</dbReference>
<dbReference type="InterPro" id="IPR007197">
    <property type="entry name" value="rSAM"/>
</dbReference>
<dbReference type="InterPro" id="IPR006638">
    <property type="entry name" value="Elp3/MiaA/NifB-like_rSAM"/>
</dbReference>
<feature type="region of interest" description="Disordered" evidence="6">
    <location>
        <begin position="475"/>
        <end position="494"/>
    </location>
</feature>
<dbReference type="SFLD" id="SFLDG01123">
    <property type="entry name" value="methyltransferase_(Class_B)"/>
    <property type="match status" value="1"/>
</dbReference>
<keyword evidence="5" id="KW-0411">Iron-sulfur</keyword>
<evidence type="ECO:0000256" key="1">
    <source>
        <dbReference type="ARBA" id="ARBA00001966"/>
    </source>
</evidence>
<dbReference type="SFLD" id="SFLDS00029">
    <property type="entry name" value="Radical_SAM"/>
    <property type="match status" value="1"/>
</dbReference>
<dbReference type="Gene3D" id="3.80.30.20">
    <property type="entry name" value="tm_1862 like domain"/>
    <property type="match status" value="1"/>
</dbReference>
<dbReference type="EMBL" id="BAAAID010000017">
    <property type="protein sequence ID" value="GAA0929259.1"/>
    <property type="molecule type" value="Genomic_DNA"/>
</dbReference>
<comment type="cofactor">
    <cofactor evidence="1">
        <name>[4Fe-4S] cluster</name>
        <dbReference type="ChEBI" id="CHEBI:49883"/>
    </cofactor>
</comment>
<evidence type="ECO:0000256" key="2">
    <source>
        <dbReference type="ARBA" id="ARBA00022691"/>
    </source>
</evidence>
<keyword evidence="9" id="KW-1185">Reference proteome</keyword>
<protein>
    <submittedName>
        <fullName evidence="8">B12-binding domain-containing radical SAM protein</fullName>
    </submittedName>
</protein>
<dbReference type="SMART" id="SM00729">
    <property type="entry name" value="Elp3"/>
    <property type="match status" value="1"/>
</dbReference>
<name>A0ABN1PJS3_9ACTN</name>
<organism evidence="8 9">
    <name type="scientific">Streptomyces rhizosphaericus</name>
    <dbReference type="NCBI Taxonomy" id="114699"/>
    <lineage>
        <taxon>Bacteria</taxon>
        <taxon>Bacillati</taxon>
        <taxon>Actinomycetota</taxon>
        <taxon>Actinomycetes</taxon>
        <taxon>Kitasatosporales</taxon>
        <taxon>Streptomycetaceae</taxon>
        <taxon>Streptomyces</taxon>
        <taxon>Streptomyces violaceusniger group</taxon>
    </lineage>
</organism>
<proteinExistence type="predicted"/>
<dbReference type="PANTHER" id="PTHR43409:SF16">
    <property type="entry name" value="SLR0320 PROTEIN"/>
    <property type="match status" value="1"/>
</dbReference>
<evidence type="ECO:0000313" key="9">
    <source>
        <dbReference type="Proteomes" id="UP001500418"/>
    </source>
</evidence>
<dbReference type="SUPFAM" id="SSF102114">
    <property type="entry name" value="Radical SAM enzymes"/>
    <property type="match status" value="1"/>
</dbReference>
<evidence type="ECO:0000256" key="3">
    <source>
        <dbReference type="ARBA" id="ARBA00022723"/>
    </source>
</evidence>
<evidence type="ECO:0000256" key="6">
    <source>
        <dbReference type="SAM" id="MobiDB-lite"/>
    </source>
</evidence>
<dbReference type="InterPro" id="IPR034466">
    <property type="entry name" value="Methyltransferase_Class_B"/>
</dbReference>
<feature type="domain" description="B12-binding" evidence="7">
    <location>
        <begin position="1"/>
        <end position="147"/>
    </location>
</feature>
<dbReference type="InterPro" id="IPR006158">
    <property type="entry name" value="Cobalamin-bd"/>
</dbReference>
<dbReference type="Pfam" id="PF04055">
    <property type="entry name" value="Radical_SAM"/>
    <property type="match status" value="1"/>
</dbReference>
<keyword evidence="3" id="KW-0479">Metal-binding</keyword>
<evidence type="ECO:0000256" key="5">
    <source>
        <dbReference type="ARBA" id="ARBA00023014"/>
    </source>
</evidence>
<keyword evidence="2" id="KW-0949">S-adenosyl-L-methionine</keyword>
<evidence type="ECO:0000259" key="7">
    <source>
        <dbReference type="PROSITE" id="PS51332"/>
    </source>
</evidence>
<keyword evidence="4" id="KW-0408">Iron</keyword>
<dbReference type="InterPro" id="IPR036724">
    <property type="entry name" value="Cobalamin-bd_sf"/>
</dbReference>
<evidence type="ECO:0000256" key="4">
    <source>
        <dbReference type="ARBA" id="ARBA00023004"/>
    </source>
</evidence>
<dbReference type="InterPro" id="IPR023404">
    <property type="entry name" value="rSAM_horseshoe"/>
</dbReference>
<reference evidence="8 9" key="1">
    <citation type="journal article" date="2019" name="Int. J. Syst. Evol. Microbiol.">
        <title>The Global Catalogue of Microorganisms (GCM) 10K type strain sequencing project: providing services to taxonomists for standard genome sequencing and annotation.</title>
        <authorList>
            <consortium name="The Broad Institute Genomics Platform"/>
            <consortium name="The Broad Institute Genome Sequencing Center for Infectious Disease"/>
            <person name="Wu L."/>
            <person name="Ma J."/>
        </authorList>
    </citation>
    <scope>NUCLEOTIDE SEQUENCE [LARGE SCALE GENOMIC DNA]</scope>
    <source>
        <strain evidence="8 9">JCM 11444</strain>
    </source>
</reference>